<keyword evidence="3" id="KW-1185">Reference proteome</keyword>
<dbReference type="InterPro" id="IPR001387">
    <property type="entry name" value="Cro/C1-type_HTH"/>
</dbReference>
<organism evidence="2 3">
    <name type="scientific">Thalassovita mediterranea</name>
    <dbReference type="NCBI Taxonomy" id="340021"/>
    <lineage>
        <taxon>Bacteria</taxon>
        <taxon>Pseudomonadati</taxon>
        <taxon>Pseudomonadota</taxon>
        <taxon>Alphaproteobacteria</taxon>
        <taxon>Rhodobacterales</taxon>
        <taxon>Roseobacteraceae</taxon>
        <taxon>Thalassovita</taxon>
    </lineage>
</organism>
<dbReference type="OrthoDB" id="8902678at2"/>
<reference evidence="2 3" key="1">
    <citation type="submission" date="2015-09" db="EMBL/GenBank/DDBJ databases">
        <authorList>
            <consortium name="Swine Surveillance"/>
        </authorList>
    </citation>
    <scope>NUCLEOTIDE SEQUENCE [LARGE SCALE GENOMIC DNA]</scope>
    <source>
        <strain evidence="2 3">CECT 8383</strain>
    </source>
</reference>
<accession>A0A0P1H290</accession>
<dbReference type="Pfam" id="PF13443">
    <property type="entry name" value="HTH_26"/>
    <property type="match status" value="1"/>
</dbReference>
<dbReference type="STRING" id="340021.TM5383_00659"/>
<gene>
    <name evidence="2" type="ORF">TM5383_00659</name>
</gene>
<name>A0A0P1H290_9RHOB</name>
<evidence type="ECO:0000313" key="2">
    <source>
        <dbReference type="EMBL" id="CUH83469.1"/>
    </source>
</evidence>
<dbReference type="Proteomes" id="UP000051681">
    <property type="component" value="Unassembled WGS sequence"/>
</dbReference>
<dbReference type="Gene3D" id="1.10.260.40">
    <property type="entry name" value="lambda repressor-like DNA-binding domains"/>
    <property type="match status" value="1"/>
</dbReference>
<dbReference type="CDD" id="cd00093">
    <property type="entry name" value="HTH_XRE"/>
    <property type="match status" value="1"/>
</dbReference>
<dbReference type="InterPro" id="IPR010982">
    <property type="entry name" value="Lambda_DNA-bd_dom_sf"/>
</dbReference>
<dbReference type="EMBL" id="CYSF01000005">
    <property type="protein sequence ID" value="CUH83469.1"/>
    <property type="molecule type" value="Genomic_DNA"/>
</dbReference>
<proteinExistence type="predicted"/>
<evidence type="ECO:0000313" key="3">
    <source>
        <dbReference type="Proteomes" id="UP000051681"/>
    </source>
</evidence>
<protein>
    <submittedName>
        <fullName evidence="2">Helix-turn-helix domain protein</fullName>
    </submittedName>
</protein>
<sequence>MTEQKQCFSKNLTISCASQRSVSQVCREIGINRPQFARYLKGDSLPSANNLLKIANFFQMAEADFFLPEELFRARFERQRRQLRDDPREVVLSAFRNQDAKLGDRAGLYHSYYISPSWGYGVVCSVIQVSIEQGFAVTRGILRSQSRPKRAAQKTRYHGVMSAARGHLFVVEKSSIGAGILCETIFDTKHQPDYADPRSLRGMIMSVSWRADERIFTSPIVWDPVDDKVGLRQAMRKCGVYASDSDQLPDHVRRYLARNR</sequence>
<dbReference type="SUPFAM" id="SSF47413">
    <property type="entry name" value="lambda repressor-like DNA-binding domains"/>
    <property type="match status" value="1"/>
</dbReference>
<dbReference type="GO" id="GO:0003677">
    <property type="term" value="F:DNA binding"/>
    <property type="evidence" value="ECO:0007669"/>
    <property type="project" value="InterPro"/>
</dbReference>
<dbReference type="PROSITE" id="PS50943">
    <property type="entry name" value="HTH_CROC1"/>
    <property type="match status" value="1"/>
</dbReference>
<dbReference type="RefSeq" id="WP_076400273.1">
    <property type="nucleotide sequence ID" value="NZ_CYSF01000005.1"/>
</dbReference>
<dbReference type="AlphaFoldDB" id="A0A0P1H290"/>
<evidence type="ECO:0000259" key="1">
    <source>
        <dbReference type="PROSITE" id="PS50943"/>
    </source>
</evidence>
<feature type="domain" description="HTH cro/C1-type" evidence="1">
    <location>
        <begin position="21"/>
        <end position="65"/>
    </location>
</feature>